<evidence type="ECO:0000256" key="2">
    <source>
        <dbReference type="ARBA" id="ARBA00023315"/>
    </source>
</evidence>
<keyword evidence="6" id="KW-1185">Reference proteome</keyword>
<dbReference type="Gene3D" id="3.40.630.10">
    <property type="entry name" value="Zn peptidases"/>
    <property type="match status" value="1"/>
</dbReference>
<dbReference type="Pfam" id="PF04389">
    <property type="entry name" value="Peptidase_M28"/>
    <property type="match status" value="1"/>
</dbReference>
<evidence type="ECO:0000313" key="6">
    <source>
        <dbReference type="Proteomes" id="UP000323632"/>
    </source>
</evidence>
<evidence type="ECO:0000256" key="1">
    <source>
        <dbReference type="ARBA" id="ARBA00022679"/>
    </source>
</evidence>
<evidence type="ECO:0000256" key="3">
    <source>
        <dbReference type="SAM" id="SignalP"/>
    </source>
</evidence>
<dbReference type="PROSITE" id="PS51257">
    <property type="entry name" value="PROKAR_LIPOPROTEIN"/>
    <property type="match status" value="1"/>
</dbReference>
<organism evidence="5 6">
    <name type="scientific">Taibaiella lutea</name>
    <dbReference type="NCBI Taxonomy" id="2608001"/>
    <lineage>
        <taxon>Bacteria</taxon>
        <taxon>Pseudomonadati</taxon>
        <taxon>Bacteroidota</taxon>
        <taxon>Chitinophagia</taxon>
        <taxon>Chitinophagales</taxon>
        <taxon>Chitinophagaceae</taxon>
        <taxon>Taibaiella</taxon>
    </lineage>
</organism>
<gene>
    <name evidence="5" type="ORF">F0919_03425</name>
</gene>
<name>A0A5M6CNL7_9BACT</name>
<keyword evidence="3" id="KW-0732">Signal</keyword>
<proteinExistence type="predicted"/>
<feature type="signal peptide" evidence="3">
    <location>
        <begin position="1"/>
        <end position="26"/>
    </location>
</feature>
<evidence type="ECO:0000259" key="4">
    <source>
        <dbReference type="Pfam" id="PF04389"/>
    </source>
</evidence>
<reference evidence="5 6" key="1">
    <citation type="submission" date="2019-09" db="EMBL/GenBank/DDBJ databases">
        <title>Genome sequence and assembly of Taibaiella sp.</title>
        <authorList>
            <person name="Chhetri G."/>
        </authorList>
    </citation>
    <scope>NUCLEOTIDE SEQUENCE [LARGE SCALE GENOMIC DNA]</scope>
    <source>
        <strain evidence="5 6">KVB11</strain>
    </source>
</reference>
<dbReference type="PANTHER" id="PTHR12283">
    <property type="entry name" value="GLUTAMINYL-PEPTIDE CYCLOTRANSFERASE"/>
    <property type="match status" value="1"/>
</dbReference>
<dbReference type="AlphaFoldDB" id="A0A5M6CNL7"/>
<dbReference type="PANTHER" id="PTHR12283:SF6">
    <property type="entry name" value="GLUTAMINYL-PEPTIDE CYCLOTRANSFERASE-RELATED"/>
    <property type="match status" value="1"/>
</dbReference>
<dbReference type="RefSeq" id="WP_150031311.1">
    <property type="nucleotide sequence ID" value="NZ_VWSH01000001.1"/>
</dbReference>
<evidence type="ECO:0000313" key="5">
    <source>
        <dbReference type="EMBL" id="KAA5536734.1"/>
    </source>
</evidence>
<keyword evidence="2" id="KW-0012">Acyltransferase</keyword>
<dbReference type="InterPro" id="IPR040234">
    <property type="entry name" value="QC/QCL"/>
</dbReference>
<keyword evidence="1" id="KW-0808">Transferase</keyword>
<dbReference type="SUPFAM" id="SSF53187">
    <property type="entry name" value="Zn-dependent exopeptidases"/>
    <property type="match status" value="1"/>
</dbReference>
<protein>
    <submittedName>
        <fullName evidence="5">M28 family peptidase</fullName>
    </submittedName>
</protein>
<feature type="chain" id="PRO_5024321441" evidence="3">
    <location>
        <begin position="27"/>
        <end position="331"/>
    </location>
</feature>
<dbReference type="GO" id="GO:0008270">
    <property type="term" value="F:zinc ion binding"/>
    <property type="evidence" value="ECO:0007669"/>
    <property type="project" value="TreeGrafter"/>
</dbReference>
<sequence length="331" mass="36302">MKHLFNGILFAAAIIAGSCSSTNNSAEQTTDTSAESTAPQVKVPLFNADSAYSYTAQQVAFGPRTPGSASQLKCANWMETHLKMYTDTVYRQETTVIAGDNKTKLRCINLIGVINPQAPRRILLLAHWDSRPWADRDIANKNTPIDAADDGASGVAVLIELANRIRQNPLTNKDIGIDILLTDVEDYGKSEWGDNSYALGTQYWARNPHVPGYKAEGGILLDMVGGKNARFLLESISRQFAGNLQRDVWSAATTAGFSSFFVYDEGGQITDDHVPVNEIMHIPTIDIICLPADSPTGFPLHWHTHNDNMSVIDKSTLNAVGQTLLQFIYSR</sequence>
<dbReference type="GO" id="GO:0016603">
    <property type="term" value="F:glutaminyl-peptide cyclotransferase activity"/>
    <property type="evidence" value="ECO:0007669"/>
    <property type="project" value="TreeGrafter"/>
</dbReference>
<accession>A0A5M6CNL7</accession>
<dbReference type="Proteomes" id="UP000323632">
    <property type="component" value="Unassembled WGS sequence"/>
</dbReference>
<dbReference type="InterPro" id="IPR007484">
    <property type="entry name" value="Peptidase_M28"/>
</dbReference>
<comment type="caution">
    <text evidence="5">The sequence shown here is derived from an EMBL/GenBank/DDBJ whole genome shotgun (WGS) entry which is preliminary data.</text>
</comment>
<feature type="domain" description="Peptidase M28" evidence="4">
    <location>
        <begin position="109"/>
        <end position="327"/>
    </location>
</feature>
<dbReference type="EMBL" id="VWSH01000001">
    <property type="protein sequence ID" value="KAA5536734.1"/>
    <property type="molecule type" value="Genomic_DNA"/>
</dbReference>